<evidence type="ECO:0000256" key="7">
    <source>
        <dbReference type="ARBA" id="ARBA00033000"/>
    </source>
</evidence>
<evidence type="ECO:0000313" key="10">
    <source>
        <dbReference type="EMBL" id="MBW8189428.1"/>
    </source>
</evidence>
<dbReference type="Gene3D" id="3.30.379.10">
    <property type="entry name" value="Chitobiase/beta-hexosaminidase domain 2-like"/>
    <property type="match status" value="1"/>
</dbReference>
<accession>A0ABS7EBT4</accession>
<dbReference type="InterPro" id="IPR014756">
    <property type="entry name" value="Ig_E-set"/>
</dbReference>
<evidence type="ECO:0000256" key="2">
    <source>
        <dbReference type="ARBA" id="ARBA00006285"/>
    </source>
</evidence>
<dbReference type="SUPFAM" id="SSF55545">
    <property type="entry name" value="beta-N-acetylhexosaminidase-like domain"/>
    <property type="match status" value="1"/>
</dbReference>
<proteinExistence type="inferred from homology"/>
<evidence type="ECO:0000256" key="3">
    <source>
        <dbReference type="ARBA" id="ARBA00012663"/>
    </source>
</evidence>
<dbReference type="InterPro" id="IPR015882">
    <property type="entry name" value="HEX_bac_N"/>
</dbReference>
<evidence type="ECO:0000259" key="9">
    <source>
        <dbReference type="SMART" id="SM01081"/>
    </source>
</evidence>
<keyword evidence="4" id="KW-0378">Hydrolase</keyword>
<name>A0ABS7EBT4_9GAMM</name>
<keyword evidence="11" id="KW-1185">Reference proteome</keyword>
<keyword evidence="8" id="KW-0732">Signal</keyword>
<dbReference type="Gene3D" id="2.60.40.10">
    <property type="entry name" value="Immunoglobulins"/>
    <property type="match status" value="1"/>
</dbReference>
<dbReference type="EC" id="3.2.1.52" evidence="3"/>
<keyword evidence="5" id="KW-0326">Glycosidase</keyword>
<dbReference type="InterPro" id="IPR012291">
    <property type="entry name" value="CBM2_carb-bd_dom_sf"/>
</dbReference>
<dbReference type="Gene3D" id="2.60.40.290">
    <property type="match status" value="1"/>
</dbReference>
<gene>
    <name evidence="10" type="ORF">K0504_00145</name>
</gene>
<dbReference type="PRINTS" id="PR00738">
    <property type="entry name" value="GLHYDRLASE20"/>
</dbReference>
<dbReference type="Gene3D" id="3.20.20.80">
    <property type="entry name" value="Glycosidases"/>
    <property type="match status" value="1"/>
</dbReference>
<sequence>MNFRYISLTAFSSSLLFSLVACQPHHSADKSLSNTATLKSTLLSENSSNAASELTQTAIDRLAQNLQVEYELVSNIPNEQCATDRAEGKCFQAQLHLTVSEDFATDGWAIYFSHINRIQSVESREFTISPVNGVLHKLSLTEHFNGLIAGQTKTITFWADNWSLSLSDALPNYLVAADDSTSLQHSVQAKVIDSTRWQRDADTGLNAPAFASGYHYDNLIRNQAERDNGALVMMKDEALYQRYQTPLLNEPVANQVSLIPAPLQLAQHTTKPVVDLAKGVHIDFGNVESKSVAAALSRLAKLGIGQQPSGIPLRLEQSNKLQTPESYRLTISASEIRIIGTDAAGVFYGLQSLAGLIKLDDLLLPALTIVDQPHFGFRGMLVDVARNFRSQQFIVKLLDQMAAYKLNKLHLHIADDEGWRLQIPGLEELTAIGGQRCFDLQEQTCLLPQLGVVAKDDANNGYFTVAQYQQILQAASARHIQVIPSLDMPGHSRAAVVAMAARFHKYMQQNKPELANQYVLHDADDVTEYESIQYYTDNTLNVCQQSTYDFIDKVMTEVAAMHQAAGQPLTRYHIGADETAGAWVESPNCKALLANNELGISNASQLGAYFVERVSQLLAKKGIEVAAWSDGLEHTKTTNMPQIVQANAWAPLFFQGHHVAHQLANRDWQAVISVPDALYFDFPYQAHPKEHGYYWASRQTDTMKVFELMPENLPAHAEFWSDRHGKPYQADDRKQIDSSGLVTHQPLQQDSAFIGIQGQFWGENTYSDALAEFKIYPRLLALAERAWHQAEWAIPYDYQGAVYGPDSNHFTVDKRQQRAQDWQRFSDVVGAKELAKLEHASVNYRLPVVGFEVVADQLHAHIPFNGIAIEYRQNGGEWQPYHQPISAALATEFRSRSFDRTRFSRVSHYIGSQTEATNY</sequence>
<dbReference type="SUPFAM" id="SSF81296">
    <property type="entry name" value="E set domains"/>
    <property type="match status" value="1"/>
</dbReference>
<dbReference type="Pfam" id="PF03174">
    <property type="entry name" value="CHB_HEX_C"/>
    <property type="match status" value="1"/>
</dbReference>
<dbReference type="Pfam" id="PF02838">
    <property type="entry name" value="Glyco_hydro_20b"/>
    <property type="match status" value="1"/>
</dbReference>
<evidence type="ECO:0000256" key="4">
    <source>
        <dbReference type="ARBA" id="ARBA00022801"/>
    </source>
</evidence>
<comment type="similarity">
    <text evidence="2">Belongs to the glycosyl hydrolase 20 family.</text>
</comment>
<dbReference type="SUPFAM" id="SSF51445">
    <property type="entry name" value="(Trans)glycosidases"/>
    <property type="match status" value="1"/>
</dbReference>
<feature type="domain" description="Chitobiase/beta-hexosaminidases N-terminal" evidence="9">
    <location>
        <begin position="64"/>
        <end position="238"/>
    </location>
</feature>
<organism evidence="10 11">
    <name type="scientific">Neiella holothuriorum</name>
    <dbReference type="NCBI Taxonomy" id="2870530"/>
    <lineage>
        <taxon>Bacteria</taxon>
        <taxon>Pseudomonadati</taxon>
        <taxon>Pseudomonadota</taxon>
        <taxon>Gammaproteobacteria</taxon>
        <taxon>Alteromonadales</taxon>
        <taxon>Echinimonadaceae</taxon>
        <taxon>Neiella</taxon>
    </lineage>
</organism>
<dbReference type="InterPro" id="IPR013783">
    <property type="entry name" value="Ig-like_fold"/>
</dbReference>
<comment type="catalytic activity">
    <reaction evidence="1">
        <text>Hydrolysis of terminal non-reducing N-acetyl-D-hexosamine residues in N-acetyl-beta-D-hexosaminides.</text>
        <dbReference type="EC" id="3.2.1.52"/>
    </reaction>
</comment>
<comment type="caution">
    <text evidence="10">The sequence shown here is derived from an EMBL/GenBank/DDBJ whole genome shotgun (WGS) entry which is preliminary data.</text>
</comment>
<dbReference type="InterPro" id="IPR029018">
    <property type="entry name" value="Hex-like_dom2"/>
</dbReference>
<dbReference type="Pfam" id="PF03173">
    <property type="entry name" value="CHB_HEX"/>
    <property type="match status" value="1"/>
</dbReference>
<dbReference type="RefSeq" id="WP_220102121.1">
    <property type="nucleotide sequence ID" value="NZ_JAHZSS010000001.1"/>
</dbReference>
<reference evidence="10" key="1">
    <citation type="submission" date="2021-07" db="EMBL/GenBank/DDBJ databases">
        <title>Neiella marina sp. nov., isolated from the intestinal content of sea cucumber Apostichopus japonicus.</title>
        <authorList>
            <person name="Bai X."/>
        </authorList>
    </citation>
    <scope>NUCLEOTIDE SEQUENCE</scope>
    <source>
        <strain evidence="10">126</strain>
    </source>
</reference>
<dbReference type="InterPro" id="IPR004866">
    <property type="entry name" value="CHB/HEX_N_dom"/>
</dbReference>
<evidence type="ECO:0000256" key="8">
    <source>
        <dbReference type="SAM" id="SignalP"/>
    </source>
</evidence>
<dbReference type="InterPro" id="IPR004867">
    <property type="entry name" value="CHB_C_dom"/>
</dbReference>
<dbReference type="Proteomes" id="UP001166251">
    <property type="component" value="Unassembled WGS sequence"/>
</dbReference>
<dbReference type="SMART" id="SM01081">
    <property type="entry name" value="CHB_HEX"/>
    <property type="match status" value="1"/>
</dbReference>
<dbReference type="SUPFAM" id="SSF49384">
    <property type="entry name" value="Carbohydrate-binding domain"/>
    <property type="match status" value="1"/>
</dbReference>
<dbReference type="Pfam" id="PF00728">
    <property type="entry name" value="Glyco_hydro_20"/>
    <property type="match status" value="1"/>
</dbReference>
<feature type="chain" id="PRO_5045914734" description="beta-N-acetylhexosaminidase" evidence="8">
    <location>
        <begin position="28"/>
        <end position="919"/>
    </location>
</feature>
<dbReference type="PROSITE" id="PS51257">
    <property type="entry name" value="PROKAR_LIPOPROTEIN"/>
    <property type="match status" value="1"/>
</dbReference>
<protein>
    <recommendedName>
        <fullName evidence="3">beta-N-acetylhexosaminidase</fullName>
        <ecNumber evidence="3">3.2.1.52</ecNumber>
    </recommendedName>
    <alternativeName>
        <fullName evidence="6">Beta-N-acetylhexosaminidase</fullName>
    </alternativeName>
    <alternativeName>
        <fullName evidence="7">N-acetyl-beta-glucosaminidase</fullName>
    </alternativeName>
</protein>
<evidence type="ECO:0000256" key="5">
    <source>
        <dbReference type="ARBA" id="ARBA00023295"/>
    </source>
</evidence>
<dbReference type="PANTHER" id="PTHR22600">
    <property type="entry name" value="BETA-HEXOSAMINIDASE"/>
    <property type="match status" value="1"/>
</dbReference>
<dbReference type="InterPro" id="IPR015883">
    <property type="entry name" value="Glyco_hydro_20_cat"/>
</dbReference>
<evidence type="ECO:0000256" key="1">
    <source>
        <dbReference type="ARBA" id="ARBA00001231"/>
    </source>
</evidence>
<dbReference type="InterPro" id="IPR017853">
    <property type="entry name" value="GH"/>
</dbReference>
<dbReference type="InterPro" id="IPR008965">
    <property type="entry name" value="CBM2/CBM3_carb-bd_dom_sf"/>
</dbReference>
<dbReference type="InterPro" id="IPR025705">
    <property type="entry name" value="Beta_hexosaminidase_sua/sub"/>
</dbReference>
<evidence type="ECO:0000256" key="6">
    <source>
        <dbReference type="ARBA" id="ARBA00030512"/>
    </source>
</evidence>
<feature type="signal peptide" evidence="8">
    <location>
        <begin position="1"/>
        <end position="27"/>
    </location>
</feature>
<evidence type="ECO:0000313" key="11">
    <source>
        <dbReference type="Proteomes" id="UP001166251"/>
    </source>
</evidence>
<dbReference type="EMBL" id="JAHZSS010000001">
    <property type="protein sequence ID" value="MBW8189428.1"/>
    <property type="molecule type" value="Genomic_DNA"/>
</dbReference>
<dbReference type="PANTHER" id="PTHR22600:SF57">
    <property type="entry name" value="BETA-N-ACETYLHEXOSAMINIDASE"/>
    <property type="match status" value="1"/>
</dbReference>